<organism evidence="1 2">
    <name type="scientific">Tritonibacter multivorans</name>
    <dbReference type="NCBI Taxonomy" id="928856"/>
    <lineage>
        <taxon>Bacteria</taxon>
        <taxon>Pseudomonadati</taxon>
        <taxon>Pseudomonadota</taxon>
        <taxon>Alphaproteobacteria</taxon>
        <taxon>Rhodobacterales</taxon>
        <taxon>Paracoccaceae</taxon>
        <taxon>Tritonibacter</taxon>
    </lineage>
</organism>
<dbReference type="SUPFAM" id="SSF51197">
    <property type="entry name" value="Clavaminate synthase-like"/>
    <property type="match status" value="1"/>
</dbReference>
<dbReference type="Gene3D" id="2.60.120.620">
    <property type="entry name" value="q2cbj1_9rhob like domain"/>
    <property type="match status" value="1"/>
</dbReference>
<reference evidence="1 2" key="1">
    <citation type="submission" date="2015-09" db="EMBL/GenBank/DDBJ databases">
        <authorList>
            <consortium name="Swine Surveillance"/>
        </authorList>
    </citation>
    <scope>NUCLEOTIDE SEQUENCE [LARGE SCALE GENOMIC DNA]</scope>
    <source>
        <strain evidence="1 2">CECT 7557</strain>
    </source>
</reference>
<evidence type="ECO:0008006" key="3">
    <source>
        <dbReference type="Google" id="ProtNLM"/>
    </source>
</evidence>
<protein>
    <recommendedName>
        <fullName evidence="3">Phytanoyl-CoA dioxygenase (PhyH)</fullName>
    </recommendedName>
</protein>
<keyword evidence="2" id="KW-1185">Reference proteome</keyword>
<evidence type="ECO:0000313" key="2">
    <source>
        <dbReference type="Proteomes" id="UP000052022"/>
    </source>
</evidence>
<dbReference type="STRING" id="928856.SAMN04488049_102263"/>
<dbReference type="Proteomes" id="UP000052022">
    <property type="component" value="Unassembled WGS sequence"/>
</dbReference>
<evidence type="ECO:0000313" key="1">
    <source>
        <dbReference type="EMBL" id="CUH81445.1"/>
    </source>
</evidence>
<name>A0A0P1GIC6_9RHOB</name>
<dbReference type="RefSeq" id="WP_235811504.1">
    <property type="nucleotide sequence ID" value="NZ_CYSD01000042.1"/>
</dbReference>
<sequence>MQPETLLQTRGWVRFDHDAATHAWADHARCAGRLALNDPAHAEWHQCEGTWFVGVDALATNAAGQLSDGPALAGPAIDFLRQVYGPIPPLHPAQLSVMFPGYPRPKGDESDVAFGYRLRRDAAHVDGVKMFGENRRRRVEEPHAWVLGLPLNVSSPDASPLVIWEGSHKIMRRAFLDAFKGTAQAQWHKVDVTDIYSAARREVFETCPRITVHAQPGEAYVMHRLCLHGVAPWAEGATAPDGEGRMIAYFRPEVADWTQNWLRDI</sequence>
<dbReference type="EMBL" id="CYSD01000042">
    <property type="protein sequence ID" value="CUH81445.1"/>
    <property type="molecule type" value="Genomic_DNA"/>
</dbReference>
<dbReference type="AlphaFoldDB" id="A0A0P1GIC6"/>
<gene>
    <name evidence="1" type="ORF">TRM7557_03427</name>
</gene>
<accession>A0A0P1GIC6</accession>
<proteinExistence type="predicted"/>